<keyword evidence="6" id="KW-1185">Reference proteome</keyword>
<evidence type="ECO:0000256" key="2">
    <source>
        <dbReference type="SAM" id="MobiDB-lite"/>
    </source>
</evidence>
<feature type="compositionally biased region" description="Acidic residues" evidence="2">
    <location>
        <begin position="618"/>
        <end position="628"/>
    </location>
</feature>
<feature type="compositionally biased region" description="Basic and acidic residues" evidence="2">
    <location>
        <begin position="678"/>
        <end position="688"/>
    </location>
</feature>
<feature type="region of interest" description="Disordered" evidence="2">
    <location>
        <begin position="354"/>
        <end position="426"/>
    </location>
</feature>
<evidence type="ECO:0000313" key="6">
    <source>
        <dbReference type="Proteomes" id="UP000646827"/>
    </source>
</evidence>
<sequence>MTASITTPTLVKKRSFGSWLRRVASGGTGNTRRVGPVDSNNKNSKGVYGVPLCESICYARSTVGYVDEEAIKHRRAGIIPLVVAKCGSFLKAHGLQTEGIFRISGNTRRVNILQTLFDNPKESYGLNLNWLGYTIHDASTALRRYLNKLPEPVIPHAFYKDFRNVMSDKHYHSNEERIEAFQHLIQQLPISHQHLLLYLLDMLSLFASNATDTKMDAANLAMVFSPGILSHPQHRSPVQYRISQRVLEFLIEFQELFTMQLLSAQIIAGSSLHMSRKKSNMDLHGGADDVVVVPPVPPLPKNTFVDPRATKSDPLLPLSPQPIRPIPRQLFADIPMDEKTQEKDDTKNVETLQRTIQHQKQHQSTFSSLVRPRSTGEELYYNNSDTTKRPMEIDQQQQDEYDDDDDISTPRAMSPNIRSSSPHLTEQLPPKDLLEELKSIRDTILHILPDKPIGYVAWISVISIVLLVLIYEFYQAIWGMCCFEPYIFFTLFIIYWGLLSHGIQWNGHVEPKYEQYRGGWFLGGDNDDQQEDNYSNDDEDGLSLFDDISIVQQDEEEAMLRDTMCEWHSLLCRSWRTNEENHTNEQQQKDSDMISIMSSCSRFNEEDYGTSSKNDNNNNDDDDDDDTESSSLSDIDFQTLWERHQQILQDEQLATKIQENEKMQYRRRSQNNNNSNGNREEWKIRRYP</sequence>
<dbReference type="Proteomes" id="UP000646827">
    <property type="component" value="Unassembled WGS sequence"/>
</dbReference>
<dbReference type="Gene3D" id="1.10.555.10">
    <property type="entry name" value="Rho GTPase activation protein"/>
    <property type="match status" value="1"/>
</dbReference>
<feature type="region of interest" description="Disordered" evidence="2">
    <location>
        <begin position="604"/>
        <end position="632"/>
    </location>
</feature>
<feature type="region of interest" description="Disordered" evidence="2">
    <location>
        <begin position="302"/>
        <end position="324"/>
    </location>
</feature>
<dbReference type="SMART" id="SM00324">
    <property type="entry name" value="RhoGAP"/>
    <property type="match status" value="1"/>
</dbReference>
<dbReference type="AlphaFoldDB" id="A0A8H7VU62"/>
<proteinExistence type="predicted"/>
<accession>A0A8H7VU62</accession>
<feature type="region of interest" description="Disordered" evidence="2">
    <location>
        <begin position="663"/>
        <end position="688"/>
    </location>
</feature>
<dbReference type="GO" id="GO:0005096">
    <property type="term" value="F:GTPase activator activity"/>
    <property type="evidence" value="ECO:0007669"/>
    <property type="project" value="UniProtKB-KW"/>
</dbReference>
<name>A0A8H7VU62_9FUNG</name>
<reference evidence="5 6" key="1">
    <citation type="submission" date="2020-12" db="EMBL/GenBank/DDBJ databases">
        <title>Metabolic potential, ecology and presence of endohyphal bacteria is reflected in genomic diversity of Mucoromycotina.</title>
        <authorList>
            <person name="Muszewska A."/>
            <person name="Okrasinska A."/>
            <person name="Steczkiewicz K."/>
            <person name="Drgas O."/>
            <person name="Orlowska M."/>
            <person name="Perlinska-Lenart U."/>
            <person name="Aleksandrzak-Piekarczyk T."/>
            <person name="Szatraj K."/>
            <person name="Zielenkiewicz U."/>
            <person name="Pilsyk S."/>
            <person name="Malc E."/>
            <person name="Mieczkowski P."/>
            <person name="Kruszewska J.S."/>
            <person name="Biernat P."/>
            <person name="Pawlowska J."/>
        </authorList>
    </citation>
    <scope>NUCLEOTIDE SEQUENCE [LARGE SCALE GENOMIC DNA]</scope>
    <source>
        <strain evidence="5 6">CBS 142.35</strain>
    </source>
</reference>
<evidence type="ECO:0000256" key="1">
    <source>
        <dbReference type="ARBA" id="ARBA00022468"/>
    </source>
</evidence>
<dbReference type="GO" id="GO:0005938">
    <property type="term" value="C:cell cortex"/>
    <property type="evidence" value="ECO:0007669"/>
    <property type="project" value="TreeGrafter"/>
</dbReference>
<keyword evidence="1" id="KW-0343">GTPase activation</keyword>
<evidence type="ECO:0000259" key="4">
    <source>
        <dbReference type="PROSITE" id="PS50238"/>
    </source>
</evidence>
<protein>
    <recommendedName>
        <fullName evidence="4">Rho-GAP domain-containing protein</fullName>
    </recommendedName>
</protein>
<dbReference type="Pfam" id="PF00620">
    <property type="entry name" value="RhoGAP"/>
    <property type="match status" value="1"/>
</dbReference>
<feature type="compositionally biased region" description="Polar residues" evidence="2">
    <location>
        <begin position="354"/>
        <end position="368"/>
    </location>
</feature>
<dbReference type="PROSITE" id="PS50238">
    <property type="entry name" value="RHOGAP"/>
    <property type="match status" value="1"/>
</dbReference>
<feature type="transmembrane region" description="Helical" evidence="3">
    <location>
        <begin position="486"/>
        <end position="505"/>
    </location>
</feature>
<dbReference type="InterPro" id="IPR008936">
    <property type="entry name" value="Rho_GTPase_activation_prot"/>
</dbReference>
<dbReference type="PANTHER" id="PTHR15228:SF25">
    <property type="entry name" value="F-BAR DOMAIN-CONTAINING PROTEIN"/>
    <property type="match status" value="1"/>
</dbReference>
<comment type="caution">
    <text evidence="5">The sequence shown here is derived from an EMBL/GenBank/DDBJ whole genome shotgun (WGS) entry which is preliminary data.</text>
</comment>
<feature type="compositionally biased region" description="Acidic residues" evidence="2">
    <location>
        <begin position="397"/>
        <end position="407"/>
    </location>
</feature>
<keyword evidence="3" id="KW-1133">Transmembrane helix</keyword>
<feature type="domain" description="Rho-GAP" evidence="4">
    <location>
        <begin position="66"/>
        <end position="258"/>
    </location>
</feature>
<evidence type="ECO:0000256" key="3">
    <source>
        <dbReference type="SAM" id="Phobius"/>
    </source>
</evidence>
<dbReference type="InterPro" id="IPR000198">
    <property type="entry name" value="RhoGAP_dom"/>
</dbReference>
<feature type="transmembrane region" description="Helical" evidence="3">
    <location>
        <begin position="455"/>
        <end position="474"/>
    </location>
</feature>
<dbReference type="EMBL" id="JAEPRB010000009">
    <property type="protein sequence ID" value="KAG2227214.1"/>
    <property type="molecule type" value="Genomic_DNA"/>
</dbReference>
<dbReference type="SUPFAM" id="SSF48350">
    <property type="entry name" value="GTPase activation domain, GAP"/>
    <property type="match status" value="1"/>
</dbReference>
<evidence type="ECO:0000313" key="5">
    <source>
        <dbReference type="EMBL" id="KAG2227214.1"/>
    </source>
</evidence>
<gene>
    <name evidence="5" type="ORF">INT45_008458</name>
</gene>
<dbReference type="GO" id="GO:0060237">
    <property type="term" value="P:regulation of fungal-type cell wall organization"/>
    <property type="evidence" value="ECO:0007669"/>
    <property type="project" value="TreeGrafter"/>
</dbReference>
<organism evidence="5 6">
    <name type="scientific">Circinella minor</name>
    <dbReference type="NCBI Taxonomy" id="1195481"/>
    <lineage>
        <taxon>Eukaryota</taxon>
        <taxon>Fungi</taxon>
        <taxon>Fungi incertae sedis</taxon>
        <taxon>Mucoromycota</taxon>
        <taxon>Mucoromycotina</taxon>
        <taxon>Mucoromycetes</taxon>
        <taxon>Mucorales</taxon>
        <taxon>Lichtheimiaceae</taxon>
        <taxon>Circinella</taxon>
    </lineage>
</organism>
<dbReference type="InterPro" id="IPR051025">
    <property type="entry name" value="RhoGAP"/>
</dbReference>
<keyword evidence="3" id="KW-0472">Membrane</keyword>
<dbReference type="PANTHER" id="PTHR15228">
    <property type="entry name" value="SPERMATHECAL PHYSIOLOGY VARIANT"/>
    <property type="match status" value="1"/>
</dbReference>
<dbReference type="GO" id="GO:0007165">
    <property type="term" value="P:signal transduction"/>
    <property type="evidence" value="ECO:0007669"/>
    <property type="project" value="InterPro"/>
</dbReference>
<keyword evidence="3" id="KW-0812">Transmembrane</keyword>
<dbReference type="OrthoDB" id="3196451at2759"/>